<keyword evidence="3 7" id="KW-0812">Transmembrane</keyword>
<dbReference type="RefSeq" id="XP_038058929.1">
    <property type="nucleotide sequence ID" value="XM_038203001.1"/>
</dbReference>
<dbReference type="PIRSF" id="PIRSF002419">
    <property type="entry name" value="Tetraspanin"/>
    <property type="match status" value="1"/>
</dbReference>
<evidence type="ECO:0000256" key="3">
    <source>
        <dbReference type="ARBA" id="ARBA00022692"/>
    </source>
</evidence>
<dbReference type="OMA" id="QTESECC"/>
<dbReference type="PANTHER" id="PTHR19282">
    <property type="entry name" value="TETRASPANIN"/>
    <property type="match status" value="1"/>
</dbReference>
<evidence type="ECO:0000256" key="4">
    <source>
        <dbReference type="ARBA" id="ARBA00022989"/>
    </source>
</evidence>
<keyword evidence="6" id="KW-1015">Disulfide bond</keyword>
<keyword evidence="9" id="KW-1185">Reference proteome</keyword>
<keyword evidence="4 7" id="KW-1133">Transmembrane helix</keyword>
<evidence type="ECO:0000313" key="8">
    <source>
        <dbReference type="EnsemblMetazoa" id="XP_038058929.1"/>
    </source>
</evidence>
<name>A0A914A602_PATMI</name>
<dbReference type="PANTHER" id="PTHR19282:SF519">
    <property type="entry name" value="TETRASPANIN"/>
    <property type="match status" value="1"/>
</dbReference>
<evidence type="ECO:0000256" key="6">
    <source>
        <dbReference type="PIRSR" id="PIRSR002419-1"/>
    </source>
</evidence>
<evidence type="ECO:0000256" key="2">
    <source>
        <dbReference type="ARBA" id="ARBA00006840"/>
    </source>
</evidence>
<dbReference type="GO" id="GO:0005886">
    <property type="term" value="C:plasma membrane"/>
    <property type="evidence" value="ECO:0007669"/>
    <property type="project" value="TreeGrafter"/>
</dbReference>
<reference evidence="8" key="1">
    <citation type="submission" date="2022-11" db="UniProtKB">
        <authorList>
            <consortium name="EnsemblMetazoa"/>
        </authorList>
    </citation>
    <scope>IDENTIFICATION</scope>
</reference>
<feature type="transmembrane region" description="Helical" evidence="7">
    <location>
        <begin position="15"/>
        <end position="37"/>
    </location>
</feature>
<dbReference type="Gene3D" id="1.10.1450.10">
    <property type="entry name" value="Tetraspanin"/>
    <property type="match status" value="1"/>
</dbReference>
<comment type="similarity">
    <text evidence="2 7">Belongs to the tetraspanin (TM4SF) family.</text>
</comment>
<dbReference type="EnsemblMetazoa" id="XM_038203001.1">
    <property type="protein sequence ID" value="XP_038058929.1"/>
    <property type="gene ID" value="LOC119730213"/>
</dbReference>
<dbReference type="PROSITE" id="PS51257">
    <property type="entry name" value="PROKAR_LIPOPROTEIN"/>
    <property type="match status" value="1"/>
</dbReference>
<accession>A0A914A602</accession>
<feature type="disulfide bond" evidence="6">
    <location>
        <begin position="152"/>
        <end position="185"/>
    </location>
</feature>
<feature type="transmembrane region" description="Helical" evidence="7">
    <location>
        <begin position="210"/>
        <end position="236"/>
    </location>
</feature>
<evidence type="ECO:0000256" key="7">
    <source>
        <dbReference type="RuleBase" id="RU361218"/>
    </source>
</evidence>
<evidence type="ECO:0000256" key="5">
    <source>
        <dbReference type="ARBA" id="ARBA00023136"/>
    </source>
</evidence>
<dbReference type="GeneID" id="119730213"/>
<proteinExistence type="inferred from homology"/>
<organism evidence="8 9">
    <name type="scientific">Patiria miniata</name>
    <name type="common">Bat star</name>
    <name type="synonym">Asterina miniata</name>
    <dbReference type="NCBI Taxonomy" id="46514"/>
    <lineage>
        <taxon>Eukaryota</taxon>
        <taxon>Metazoa</taxon>
        <taxon>Echinodermata</taxon>
        <taxon>Eleutherozoa</taxon>
        <taxon>Asterozoa</taxon>
        <taxon>Asteroidea</taxon>
        <taxon>Valvatacea</taxon>
        <taxon>Valvatida</taxon>
        <taxon>Asterinidae</taxon>
        <taxon>Patiria</taxon>
    </lineage>
</organism>
<feature type="transmembrane region" description="Helical" evidence="7">
    <location>
        <begin position="90"/>
        <end position="111"/>
    </location>
</feature>
<dbReference type="OrthoDB" id="432835at2759"/>
<dbReference type="SUPFAM" id="SSF48652">
    <property type="entry name" value="Tetraspanin"/>
    <property type="match status" value="1"/>
</dbReference>
<sequence length="249" mass="27729">MAGKRCIGMGCLKRLVLLFNLLLFLSGCAILALGIILRMKEGRFFPLAPDLPLIRNAANICIAAGFIVILMPSVGCCGAYKESTCLLKMFFLFLLLIFLLEVVAVILAFVYRRQVETVVTDDLMIKGLKNYGKDGEAWLTFAWDRLQTESECCGVNGLRDWADNNDDFILNQTPDSCCSSYTEGCGISNVIEKFQEGCQKALIKQLGDSIYYIVAGCIASGVCQILGMVFTMMLYYDIKRETRSYGEWA</sequence>
<dbReference type="PRINTS" id="PR00259">
    <property type="entry name" value="TMFOUR"/>
</dbReference>
<keyword evidence="5 7" id="KW-0472">Membrane</keyword>
<protein>
    <recommendedName>
        <fullName evidence="7">Tetraspanin</fullName>
    </recommendedName>
</protein>
<dbReference type="Pfam" id="PF00335">
    <property type="entry name" value="Tetraspanin"/>
    <property type="match status" value="1"/>
</dbReference>
<feature type="transmembrane region" description="Helical" evidence="7">
    <location>
        <begin position="57"/>
        <end position="78"/>
    </location>
</feature>
<dbReference type="InterPro" id="IPR018499">
    <property type="entry name" value="Tetraspanin/Peripherin"/>
</dbReference>
<dbReference type="InterPro" id="IPR000301">
    <property type="entry name" value="Tetraspanin_animals"/>
</dbReference>
<dbReference type="Proteomes" id="UP000887568">
    <property type="component" value="Unplaced"/>
</dbReference>
<comment type="subcellular location">
    <subcellularLocation>
        <location evidence="1 7">Membrane</location>
        <topology evidence="1 7">Multi-pass membrane protein</topology>
    </subcellularLocation>
</comment>
<dbReference type="AlphaFoldDB" id="A0A914A602"/>
<dbReference type="InterPro" id="IPR008952">
    <property type="entry name" value="Tetraspanin_EC2_sf"/>
</dbReference>
<evidence type="ECO:0000256" key="1">
    <source>
        <dbReference type="ARBA" id="ARBA00004141"/>
    </source>
</evidence>
<evidence type="ECO:0000313" key="9">
    <source>
        <dbReference type="Proteomes" id="UP000887568"/>
    </source>
</evidence>